<sequence length="96" mass="11479">MSVIMITYDLHKPGDSGYNAIYEYIKGYEHRHPVESVWFIDTLKSPKEIRDEMESILPYPENDRLIVIRQKKSGWATFRTPILAKWFNDDSRTWDK</sequence>
<organism evidence="1 2">
    <name type="scientific">Gluconacetobacter liquefaciens</name>
    <name type="common">Acetobacter liquefaciens</name>
    <dbReference type="NCBI Taxonomy" id="89584"/>
    <lineage>
        <taxon>Bacteria</taxon>
        <taxon>Pseudomonadati</taxon>
        <taxon>Pseudomonadota</taxon>
        <taxon>Alphaproteobacteria</taxon>
        <taxon>Acetobacterales</taxon>
        <taxon>Acetobacteraceae</taxon>
        <taxon>Gluconacetobacter</taxon>
    </lineage>
</organism>
<name>A0A370FRL1_GLULI</name>
<gene>
    <name evidence="1" type="ORF">C7453_1262</name>
</gene>
<accession>A0A370FRL1</accession>
<reference evidence="1 2" key="1">
    <citation type="submission" date="2018-07" db="EMBL/GenBank/DDBJ databases">
        <title>Genomic Encyclopedia of Type Strains, Phase IV (KMG-IV): sequencing the most valuable type-strain genomes for metagenomic binning, comparative biology and taxonomic classification.</title>
        <authorList>
            <person name="Goeker M."/>
        </authorList>
    </citation>
    <scope>NUCLEOTIDE SEQUENCE [LARGE SCALE GENOMIC DNA]</scope>
    <source>
        <strain evidence="1 2">DSM 5603</strain>
    </source>
</reference>
<dbReference type="EMBL" id="QQAW01000026">
    <property type="protein sequence ID" value="RDI31585.1"/>
    <property type="molecule type" value="Genomic_DNA"/>
</dbReference>
<dbReference type="AlphaFoldDB" id="A0A370FRL1"/>
<proteinExistence type="predicted"/>
<evidence type="ECO:0000313" key="2">
    <source>
        <dbReference type="Proteomes" id="UP000254958"/>
    </source>
</evidence>
<evidence type="ECO:0008006" key="3">
    <source>
        <dbReference type="Google" id="ProtNLM"/>
    </source>
</evidence>
<comment type="caution">
    <text evidence="1">The sequence shown here is derived from an EMBL/GenBank/DDBJ whole genome shotgun (WGS) entry which is preliminary data.</text>
</comment>
<dbReference type="Proteomes" id="UP000254958">
    <property type="component" value="Unassembled WGS sequence"/>
</dbReference>
<keyword evidence="2" id="KW-1185">Reference proteome</keyword>
<evidence type="ECO:0000313" key="1">
    <source>
        <dbReference type="EMBL" id="RDI31585.1"/>
    </source>
</evidence>
<protein>
    <recommendedName>
        <fullName evidence="3">CRISPR-associated protein Cas2</fullName>
    </recommendedName>
</protein>